<keyword evidence="5 15" id="KW-1133">Transmembrane helix</keyword>
<protein>
    <recommendedName>
        <fullName evidence="16">Ionotropic glutamate receptor C-terminal domain-containing protein</fullName>
    </recommendedName>
</protein>
<evidence type="ECO:0000313" key="17">
    <source>
        <dbReference type="EMBL" id="KAK3606320.1"/>
    </source>
</evidence>
<reference evidence="17" key="3">
    <citation type="submission" date="2023-05" db="EMBL/GenBank/DDBJ databases">
        <authorList>
            <person name="Smith C.H."/>
        </authorList>
    </citation>
    <scope>NUCLEOTIDE SEQUENCE</scope>
    <source>
        <strain evidence="17">CHS0354</strain>
        <tissue evidence="17">Mantle</tissue>
    </source>
</reference>
<organism evidence="17 18">
    <name type="scientific">Potamilus streckersoni</name>
    <dbReference type="NCBI Taxonomy" id="2493646"/>
    <lineage>
        <taxon>Eukaryota</taxon>
        <taxon>Metazoa</taxon>
        <taxon>Spiralia</taxon>
        <taxon>Lophotrochozoa</taxon>
        <taxon>Mollusca</taxon>
        <taxon>Bivalvia</taxon>
        <taxon>Autobranchia</taxon>
        <taxon>Heteroconchia</taxon>
        <taxon>Palaeoheterodonta</taxon>
        <taxon>Unionida</taxon>
        <taxon>Unionoidea</taxon>
        <taxon>Unionidae</taxon>
        <taxon>Ambleminae</taxon>
        <taxon>Lampsilini</taxon>
        <taxon>Potamilus</taxon>
    </lineage>
</organism>
<keyword evidence="9" id="KW-0675">Receptor</keyword>
<reference evidence="17" key="2">
    <citation type="journal article" date="2021" name="Genome Biol. Evol.">
        <title>Developing a high-quality reference genome for a parasitic bivalve with doubly uniparental inheritance (Bivalvia: Unionida).</title>
        <authorList>
            <person name="Smith C.H."/>
        </authorList>
    </citation>
    <scope>NUCLEOTIDE SEQUENCE</scope>
    <source>
        <strain evidence="17">CHS0354</strain>
        <tissue evidence="17">Mantle</tissue>
    </source>
</reference>
<evidence type="ECO:0000256" key="6">
    <source>
        <dbReference type="ARBA" id="ARBA00023018"/>
    </source>
</evidence>
<dbReference type="GO" id="GO:0015276">
    <property type="term" value="F:ligand-gated monoatomic ion channel activity"/>
    <property type="evidence" value="ECO:0007669"/>
    <property type="project" value="InterPro"/>
</dbReference>
<name>A0AAE0T9M0_9BIVA</name>
<dbReference type="InterPro" id="IPR015683">
    <property type="entry name" value="Ionotropic_Glu_rcpt"/>
</dbReference>
<comment type="subcellular location">
    <subcellularLocation>
        <location evidence="14">Postsynaptic cell membrane</location>
        <topology evidence="14">Multi-pass membrane protein</topology>
    </subcellularLocation>
</comment>
<evidence type="ECO:0000256" key="15">
    <source>
        <dbReference type="SAM" id="Phobius"/>
    </source>
</evidence>
<keyword evidence="10" id="KW-0325">Glycoprotein</keyword>
<keyword evidence="8 15" id="KW-0472">Membrane</keyword>
<sequence>MYMLHANKSTSGRIVGGAWWSVVLICISSYTANLAAFLTIEKLLTPIDSADDLVKQSEIAYGTLQSGSTQEFFRRSKVPTYMAMWNYMLTAHPSVFVATIEKGINKVQNSKGKYAFLLESVYNEYANSRKPCDTMRVGPNMNSNSYGIATTKTSILRDEVTYAVLSLTEDGTLLKLKKKWWVDKGECGFDTGHRVSIFQVTTYQITIQGL</sequence>
<dbReference type="GO" id="GO:0045211">
    <property type="term" value="C:postsynaptic membrane"/>
    <property type="evidence" value="ECO:0007669"/>
    <property type="project" value="UniProtKB-SubCell"/>
</dbReference>
<evidence type="ECO:0000256" key="3">
    <source>
        <dbReference type="ARBA" id="ARBA00022692"/>
    </source>
</evidence>
<evidence type="ECO:0000256" key="4">
    <source>
        <dbReference type="ARBA" id="ARBA00022729"/>
    </source>
</evidence>
<evidence type="ECO:0000256" key="12">
    <source>
        <dbReference type="ARBA" id="ARBA00023286"/>
    </source>
</evidence>
<comment type="caution">
    <text evidence="17">The sequence shown here is derived from an EMBL/GenBank/DDBJ whole genome shotgun (WGS) entry which is preliminary data.</text>
</comment>
<evidence type="ECO:0000256" key="8">
    <source>
        <dbReference type="ARBA" id="ARBA00023136"/>
    </source>
</evidence>
<keyword evidence="2" id="KW-1003">Cell membrane</keyword>
<keyword evidence="1" id="KW-0813">Transport</keyword>
<proteinExistence type="predicted"/>
<dbReference type="SUPFAM" id="SSF53850">
    <property type="entry name" value="Periplasmic binding protein-like II"/>
    <property type="match status" value="1"/>
</dbReference>
<evidence type="ECO:0000313" key="18">
    <source>
        <dbReference type="Proteomes" id="UP001195483"/>
    </source>
</evidence>
<dbReference type="InterPro" id="IPR001320">
    <property type="entry name" value="Iontro_rcpt_C"/>
</dbReference>
<keyword evidence="11" id="KW-0628">Postsynaptic cell membrane</keyword>
<evidence type="ECO:0000256" key="11">
    <source>
        <dbReference type="ARBA" id="ARBA00023257"/>
    </source>
</evidence>
<keyword evidence="6" id="KW-0770">Synapse</keyword>
<keyword evidence="12" id="KW-1071">Ligand-gated ion channel</keyword>
<evidence type="ECO:0000256" key="7">
    <source>
        <dbReference type="ARBA" id="ARBA00023065"/>
    </source>
</evidence>
<dbReference type="Gene3D" id="3.40.190.10">
    <property type="entry name" value="Periplasmic binding protein-like II"/>
    <property type="match status" value="2"/>
</dbReference>
<evidence type="ECO:0000256" key="5">
    <source>
        <dbReference type="ARBA" id="ARBA00022989"/>
    </source>
</evidence>
<evidence type="ECO:0000256" key="2">
    <source>
        <dbReference type="ARBA" id="ARBA00022475"/>
    </source>
</evidence>
<dbReference type="Pfam" id="PF00060">
    <property type="entry name" value="Lig_chan"/>
    <property type="match status" value="1"/>
</dbReference>
<keyword evidence="13" id="KW-0407">Ion channel</keyword>
<dbReference type="FunFam" id="3.40.190.10:FF:000060">
    <property type="entry name" value="Glutamate receptor ionotropic, kainate 1"/>
    <property type="match status" value="1"/>
</dbReference>
<keyword evidence="7" id="KW-0406">Ion transport</keyword>
<evidence type="ECO:0000256" key="13">
    <source>
        <dbReference type="ARBA" id="ARBA00023303"/>
    </source>
</evidence>
<dbReference type="Proteomes" id="UP001195483">
    <property type="component" value="Unassembled WGS sequence"/>
</dbReference>
<keyword evidence="3 15" id="KW-0812">Transmembrane</keyword>
<dbReference type="EMBL" id="JAEAOA010002352">
    <property type="protein sequence ID" value="KAK3606320.1"/>
    <property type="molecule type" value="Genomic_DNA"/>
</dbReference>
<dbReference type="AlphaFoldDB" id="A0AAE0T9M0"/>
<evidence type="ECO:0000256" key="14">
    <source>
        <dbReference type="ARBA" id="ARBA00034104"/>
    </source>
</evidence>
<feature type="domain" description="Ionotropic glutamate receptor C-terminal" evidence="16">
    <location>
        <begin position="12"/>
        <end position="183"/>
    </location>
</feature>
<evidence type="ECO:0000259" key="16">
    <source>
        <dbReference type="SMART" id="SM00079"/>
    </source>
</evidence>
<evidence type="ECO:0000256" key="9">
    <source>
        <dbReference type="ARBA" id="ARBA00023170"/>
    </source>
</evidence>
<keyword evidence="18" id="KW-1185">Reference proteome</keyword>
<keyword evidence="4" id="KW-0732">Signal</keyword>
<gene>
    <name evidence="17" type="ORF">CHS0354_041954</name>
</gene>
<evidence type="ECO:0000256" key="1">
    <source>
        <dbReference type="ARBA" id="ARBA00022448"/>
    </source>
</evidence>
<accession>A0AAE0T9M0</accession>
<dbReference type="SMART" id="SM00079">
    <property type="entry name" value="PBPe"/>
    <property type="match status" value="1"/>
</dbReference>
<evidence type="ECO:0000256" key="10">
    <source>
        <dbReference type="ARBA" id="ARBA00023180"/>
    </source>
</evidence>
<reference evidence="17" key="1">
    <citation type="journal article" date="2021" name="Genome Biol. Evol.">
        <title>A High-Quality Reference Genome for a Parasitic Bivalve with Doubly Uniparental Inheritance (Bivalvia: Unionida).</title>
        <authorList>
            <person name="Smith C.H."/>
        </authorList>
    </citation>
    <scope>NUCLEOTIDE SEQUENCE</scope>
    <source>
        <strain evidence="17">CHS0354</strain>
    </source>
</reference>
<feature type="transmembrane region" description="Helical" evidence="15">
    <location>
        <begin position="20"/>
        <end position="40"/>
    </location>
</feature>
<dbReference type="PANTHER" id="PTHR18966">
    <property type="entry name" value="IONOTROPIC GLUTAMATE RECEPTOR"/>
    <property type="match status" value="1"/>
</dbReference>